<organism evidence="1 2">
    <name type="scientific">Klebsiella variicola</name>
    <dbReference type="NCBI Taxonomy" id="244366"/>
    <lineage>
        <taxon>Bacteria</taxon>
        <taxon>Pseudomonadati</taxon>
        <taxon>Pseudomonadota</taxon>
        <taxon>Gammaproteobacteria</taxon>
        <taxon>Enterobacterales</taxon>
        <taxon>Enterobacteriaceae</taxon>
        <taxon>Klebsiella/Raoultella group</taxon>
        <taxon>Klebsiella</taxon>
        <taxon>Klebsiella pneumoniae complex</taxon>
    </lineage>
</organism>
<dbReference type="EMBL" id="UGKR01000003">
    <property type="protein sequence ID" value="STS90800.1"/>
    <property type="molecule type" value="Genomic_DNA"/>
</dbReference>
<name>A0A7H4MKF0_KLEVA</name>
<accession>A0A7H4MKF0</accession>
<dbReference type="PANTHER" id="PTHR40254">
    <property type="entry name" value="BLR0577 PROTEIN"/>
    <property type="match status" value="1"/>
</dbReference>
<dbReference type="PANTHER" id="PTHR40254:SF1">
    <property type="entry name" value="BLR0577 PROTEIN"/>
    <property type="match status" value="1"/>
</dbReference>
<evidence type="ECO:0000313" key="2">
    <source>
        <dbReference type="Proteomes" id="UP000254545"/>
    </source>
</evidence>
<dbReference type="InterPro" id="IPR052189">
    <property type="entry name" value="L-asp_N-monooxygenase_NS-form"/>
</dbReference>
<reference evidence="1 2" key="1">
    <citation type="submission" date="2018-06" db="EMBL/GenBank/DDBJ databases">
        <authorList>
            <consortium name="Pathogen Informatics"/>
            <person name="Doyle S."/>
        </authorList>
    </citation>
    <scope>NUCLEOTIDE SEQUENCE [LARGE SCALE GENOMIC DNA]</scope>
    <source>
        <strain evidence="1 2">NCTC9177</strain>
    </source>
</reference>
<dbReference type="Proteomes" id="UP000254545">
    <property type="component" value="Unassembled WGS sequence"/>
</dbReference>
<protein>
    <submittedName>
        <fullName evidence="1">Acyl-CoA dehydrogenase</fullName>
    </submittedName>
</protein>
<sequence>MTGLLDRVFELVVQELEYAAPAWCEATGLRQLTPDSIAEAWFADRLTHDPFQWAQRNLQEVERNKREHHTVPWRYAILRLHEAIESVVPELQRRGQPPLPARARPGCLSITMPPSRRNPFAGCWPCTRPVFCVLWRSARIMTCSASLTETLIVHHQQRCEFDVFIDARGQQALKTRDLPFPSLRQQLLACGDDIPDVGDDYTLQAPETLRGRVAFGALPWLMHDRPFVQGLTASAEIGSAMARAVSQQATGRRRRLWFIE</sequence>
<dbReference type="AlphaFoldDB" id="A0A7H4MKF0"/>
<evidence type="ECO:0000313" key="1">
    <source>
        <dbReference type="EMBL" id="STS90800.1"/>
    </source>
</evidence>
<comment type="caution">
    <text evidence="1">The sequence shown here is derived from an EMBL/GenBank/DDBJ whole genome shotgun (WGS) entry which is preliminary data.</text>
</comment>
<gene>
    <name evidence="1" type="ORF">NCTC9177_04699</name>
</gene>
<proteinExistence type="predicted"/>